<dbReference type="AlphaFoldDB" id="S2D3U8"/>
<name>S2D3U8_INDAL</name>
<protein>
    <submittedName>
        <fullName evidence="2">Uncharacterized protein</fullName>
    </submittedName>
</protein>
<accession>S2D3U8</accession>
<comment type="caution">
    <text evidence="2">The sequence shown here is derived from an EMBL/GenBank/DDBJ whole genome shotgun (WGS) entry which is preliminary data.</text>
</comment>
<gene>
    <name evidence="1" type="ORF">A33Q_3489</name>
    <name evidence="2" type="ORF">A33Q_3495</name>
</gene>
<dbReference type="Proteomes" id="UP000006073">
    <property type="component" value="Unassembled WGS sequence"/>
</dbReference>
<evidence type="ECO:0000313" key="1">
    <source>
        <dbReference type="EMBL" id="EOZ93543.1"/>
    </source>
</evidence>
<dbReference type="EMBL" id="ALWO02000045">
    <property type="protein sequence ID" value="EOZ93549.1"/>
    <property type="molecule type" value="Genomic_DNA"/>
</dbReference>
<sequence length="39" mass="4777">MVIICYQLYKINVVKPLEHNDQREEKHLTDQLEKSFYLP</sequence>
<evidence type="ECO:0000313" key="2">
    <source>
        <dbReference type="EMBL" id="EOZ93549.1"/>
    </source>
</evidence>
<proteinExistence type="predicted"/>
<evidence type="ECO:0000313" key="3">
    <source>
        <dbReference type="Proteomes" id="UP000006073"/>
    </source>
</evidence>
<dbReference type="STRING" id="1189612.A33Q_3489"/>
<reference evidence="2 3" key="1">
    <citation type="journal article" date="2013" name="Genome Announc.">
        <title>Draft Genome Sequence of Indibacter alkaliphilus Strain LW1T, Isolated from Lonar Lake, a Haloalkaline Lake in the Buldana District of Maharashtra, India.</title>
        <authorList>
            <person name="Singh A."/>
            <person name="Kumar Jangir P."/>
            <person name="Sharma R."/>
            <person name="Singh A."/>
            <person name="Kumar Pinnaka A."/>
            <person name="Shivaji S."/>
        </authorList>
    </citation>
    <scope>NUCLEOTIDE SEQUENCE [LARGE SCALE GENOMIC DNA]</scope>
    <source>
        <strain evidence="2 3">LW1</strain>
    </source>
</reference>
<keyword evidence="3" id="KW-1185">Reference proteome</keyword>
<organism evidence="2 3">
    <name type="scientific">Indibacter alkaliphilus (strain CCUG 57479 / KCTC 22604 / LW1)</name>
    <dbReference type="NCBI Taxonomy" id="1189612"/>
    <lineage>
        <taxon>Bacteria</taxon>
        <taxon>Pseudomonadati</taxon>
        <taxon>Bacteroidota</taxon>
        <taxon>Cytophagia</taxon>
        <taxon>Cytophagales</taxon>
        <taxon>Cyclobacteriaceae</taxon>
    </lineage>
</organism>
<dbReference type="EMBL" id="ALWO02000045">
    <property type="protein sequence ID" value="EOZ93543.1"/>
    <property type="molecule type" value="Genomic_DNA"/>
</dbReference>